<comment type="similarity">
    <text evidence="1">Belongs to the sulfatase family.</text>
</comment>
<keyword evidence="2" id="KW-0479">Metal-binding</keyword>
<dbReference type="Pfam" id="PF00884">
    <property type="entry name" value="Sulfatase"/>
    <property type="match status" value="1"/>
</dbReference>
<evidence type="ECO:0000259" key="5">
    <source>
        <dbReference type="Pfam" id="PF00884"/>
    </source>
</evidence>
<sequence>MLRLTALALLFGLTTSCKKSNEKDAEATPLTEKPNFLIIIADDAGWNDFSFHGSEIETPTLDSLAQNGLILERFYTYPTCSPARASFLTGKPASRMGIVAPISDKSELKLPDNITTLPQALKKLNYQTALIGKWHLGLKPENGPKAYGFDYSYGFLHGQLDQYDHTYKNGDSTWHKNGQFINEKGHVTVLLTQAAVNYINQQEENSDPFYLQLAYSAPHIPLQEPELWLKRYDTIKNASRKAYAAAMSHMDSGIHKILQKLKEKNLTKNTVVLFFSDNGAQEEWIPTTQYSGKFEPNYSLGSNKPLREFKTTNYEGAIRVPAFISWPKQIKRGVTSNVTTVTDWMPTFLHWANAEKIPPSVEGENISYLLNANKINRADPVYIRGHIQESVMVYPYKLIRSRHRNSKPEYELYEIENDPGESTNLSNQKKKILQDLLHILELEFVKDSPIINKELPN</sequence>
<keyword evidence="4" id="KW-0106">Calcium</keyword>
<dbReference type="InterPro" id="IPR017850">
    <property type="entry name" value="Alkaline_phosphatase_core_sf"/>
</dbReference>
<reference evidence="6 7" key="1">
    <citation type="submission" date="2017-08" db="EMBL/GenBank/DDBJ databases">
        <title>The whole genome shortgun sequences of strain Leeuwenhoekiella nanhaiensis G18 from the South China Sea.</title>
        <authorList>
            <person name="Liu Q."/>
        </authorList>
    </citation>
    <scope>NUCLEOTIDE SEQUENCE [LARGE SCALE GENOMIC DNA]</scope>
    <source>
        <strain evidence="6 7">G18</strain>
    </source>
</reference>
<feature type="domain" description="Sulfatase N-terminal" evidence="5">
    <location>
        <begin position="34"/>
        <end position="353"/>
    </location>
</feature>
<evidence type="ECO:0000313" key="6">
    <source>
        <dbReference type="EMBL" id="PHQ29596.1"/>
    </source>
</evidence>
<dbReference type="Proteomes" id="UP000229433">
    <property type="component" value="Unassembled WGS sequence"/>
</dbReference>
<dbReference type="RefSeq" id="WP_099646090.1">
    <property type="nucleotide sequence ID" value="NZ_KZ319290.1"/>
</dbReference>
<keyword evidence="7" id="KW-1185">Reference proteome</keyword>
<dbReference type="InterPro" id="IPR050738">
    <property type="entry name" value="Sulfatase"/>
</dbReference>
<dbReference type="Gene3D" id="3.40.720.10">
    <property type="entry name" value="Alkaline Phosphatase, subunit A"/>
    <property type="match status" value="1"/>
</dbReference>
<organism evidence="6 7">
    <name type="scientific">Leeuwenhoekiella nanhaiensis</name>
    <dbReference type="NCBI Taxonomy" id="1655491"/>
    <lineage>
        <taxon>Bacteria</taxon>
        <taxon>Pseudomonadati</taxon>
        <taxon>Bacteroidota</taxon>
        <taxon>Flavobacteriia</taxon>
        <taxon>Flavobacteriales</taxon>
        <taxon>Flavobacteriaceae</taxon>
        <taxon>Leeuwenhoekiella</taxon>
    </lineage>
</organism>
<keyword evidence="3" id="KW-0378">Hydrolase</keyword>
<dbReference type="InterPro" id="IPR000917">
    <property type="entry name" value="Sulfatase_N"/>
</dbReference>
<protein>
    <submittedName>
        <fullName evidence="6">Arylsulfatase</fullName>
    </submittedName>
</protein>
<evidence type="ECO:0000256" key="4">
    <source>
        <dbReference type="ARBA" id="ARBA00022837"/>
    </source>
</evidence>
<evidence type="ECO:0000256" key="1">
    <source>
        <dbReference type="ARBA" id="ARBA00008779"/>
    </source>
</evidence>
<dbReference type="EMBL" id="NQXA01000004">
    <property type="protein sequence ID" value="PHQ29596.1"/>
    <property type="molecule type" value="Genomic_DNA"/>
</dbReference>
<dbReference type="PROSITE" id="PS51257">
    <property type="entry name" value="PROKAR_LIPOPROTEIN"/>
    <property type="match status" value="1"/>
</dbReference>
<dbReference type="PANTHER" id="PTHR42693:SF27">
    <property type="entry name" value="ARYLSULFATASE B [PRECURSOR]"/>
    <property type="match status" value="1"/>
</dbReference>
<dbReference type="Gene3D" id="3.30.1120.10">
    <property type="match status" value="1"/>
</dbReference>
<name>A0A2G1VS52_9FLAO</name>
<dbReference type="GO" id="GO:0004065">
    <property type="term" value="F:arylsulfatase activity"/>
    <property type="evidence" value="ECO:0007669"/>
    <property type="project" value="TreeGrafter"/>
</dbReference>
<evidence type="ECO:0000256" key="2">
    <source>
        <dbReference type="ARBA" id="ARBA00022723"/>
    </source>
</evidence>
<dbReference type="PANTHER" id="PTHR42693">
    <property type="entry name" value="ARYLSULFATASE FAMILY MEMBER"/>
    <property type="match status" value="1"/>
</dbReference>
<accession>A0A2G1VS52</accession>
<dbReference type="GO" id="GO:0046872">
    <property type="term" value="F:metal ion binding"/>
    <property type="evidence" value="ECO:0007669"/>
    <property type="project" value="UniProtKB-KW"/>
</dbReference>
<evidence type="ECO:0000313" key="7">
    <source>
        <dbReference type="Proteomes" id="UP000229433"/>
    </source>
</evidence>
<dbReference type="SUPFAM" id="SSF53649">
    <property type="entry name" value="Alkaline phosphatase-like"/>
    <property type="match status" value="1"/>
</dbReference>
<gene>
    <name evidence="6" type="ORF">CJ305_09795</name>
</gene>
<dbReference type="PROSITE" id="PS00523">
    <property type="entry name" value="SULFATASE_1"/>
    <property type="match status" value="1"/>
</dbReference>
<comment type="caution">
    <text evidence="6">The sequence shown here is derived from an EMBL/GenBank/DDBJ whole genome shotgun (WGS) entry which is preliminary data.</text>
</comment>
<evidence type="ECO:0000256" key="3">
    <source>
        <dbReference type="ARBA" id="ARBA00022801"/>
    </source>
</evidence>
<dbReference type="InterPro" id="IPR024607">
    <property type="entry name" value="Sulfatase_CS"/>
</dbReference>
<proteinExistence type="inferred from homology"/>
<dbReference type="OrthoDB" id="9765065at2"/>
<dbReference type="AlphaFoldDB" id="A0A2G1VS52"/>